<dbReference type="PANTHER" id="PTHR21716:SF53">
    <property type="entry name" value="PERMEASE PERM-RELATED"/>
    <property type="match status" value="1"/>
</dbReference>
<feature type="transmembrane region" description="Helical" evidence="8">
    <location>
        <begin position="143"/>
        <end position="166"/>
    </location>
</feature>
<dbReference type="Proteomes" id="UP001165366">
    <property type="component" value="Unassembled WGS sequence"/>
</dbReference>
<dbReference type="InterPro" id="IPR002549">
    <property type="entry name" value="AI-2E-like"/>
</dbReference>
<evidence type="ECO:0000256" key="4">
    <source>
        <dbReference type="ARBA" id="ARBA00022475"/>
    </source>
</evidence>
<reference evidence="9" key="2">
    <citation type="submission" date="2024-05" db="EMBL/GenBank/DDBJ databases">
        <title>Rhodohalobacter halophilus gen. nov., sp. nov., a moderately halophilic member of the family Balneolaceae.</title>
        <authorList>
            <person name="Xia J."/>
        </authorList>
    </citation>
    <scope>NUCLEOTIDE SEQUENCE</scope>
    <source>
        <strain evidence="9">WB101</strain>
    </source>
</reference>
<evidence type="ECO:0000256" key="8">
    <source>
        <dbReference type="SAM" id="Phobius"/>
    </source>
</evidence>
<keyword evidence="7 8" id="KW-0472">Membrane</keyword>
<feature type="transmembrane region" description="Helical" evidence="8">
    <location>
        <begin position="60"/>
        <end position="82"/>
    </location>
</feature>
<evidence type="ECO:0000313" key="10">
    <source>
        <dbReference type="Proteomes" id="UP001165366"/>
    </source>
</evidence>
<dbReference type="RefSeq" id="WP_237855015.1">
    <property type="nucleotide sequence ID" value="NZ_JAKLWS010000019.1"/>
</dbReference>
<feature type="transmembrane region" description="Helical" evidence="8">
    <location>
        <begin position="203"/>
        <end position="225"/>
    </location>
</feature>
<keyword evidence="5 8" id="KW-0812">Transmembrane</keyword>
<dbReference type="PANTHER" id="PTHR21716">
    <property type="entry name" value="TRANSMEMBRANE PROTEIN"/>
    <property type="match status" value="1"/>
</dbReference>
<keyword evidence="3" id="KW-0813">Transport</keyword>
<keyword evidence="6 8" id="KW-1133">Transmembrane helix</keyword>
<keyword evidence="10" id="KW-1185">Reference proteome</keyword>
<accession>A0ABS9KFQ5</accession>
<keyword evidence="4" id="KW-1003">Cell membrane</keyword>
<gene>
    <name evidence="9" type="ORF">L6773_13835</name>
</gene>
<feature type="transmembrane region" description="Helical" evidence="8">
    <location>
        <begin position="300"/>
        <end position="323"/>
    </location>
</feature>
<dbReference type="Pfam" id="PF01594">
    <property type="entry name" value="AI-2E_transport"/>
    <property type="match status" value="1"/>
</dbReference>
<organism evidence="9 10">
    <name type="scientific">Rhodohalobacter sulfatireducens</name>
    <dbReference type="NCBI Taxonomy" id="2911366"/>
    <lineage>
        <taxon>Bacteria</taxon>
        <taxon>Pseudomonadati</taxon>
        <taxon>Balneolota</taxon>
        <taxon>Balneolia</taxon>
        <taxon>Balneolales</taxon>
        <taxon>Balneolaceae</taxon>
        <taxon>Rhodohalobacter</taxon>
    </lineage>
</organism>
<reference evidence="9" key="1">
    <citation type="submission" date="2022-01" db="EMBL/GenBank/DDBJ databases">
        <authorList>
            <person name="Wang Y."/>
        </authorList>
    </citation>
    <scope>NUCLEOTIDE SEQUENCE</scope>
    <source>
        <strain evidence="9">WB101</strain>
    </source>
</reference>
<proteinExistence type="inferred from homology"/>
<sequence length="378" mass="41929">MSSETTWYVKYVYGLAAAVLTVYVMVNAKSVIVPILFSIFFAILLHPVSQLLERFKIPRVLSSFGAILFGIIFFSTILFFFYSQMTDFAQDADMFVERLNEMTGTVNQFLGDYFAIESIRLDQVTQTLINFVRENVGSITQQIGGAASTLTSILLVPIFVFLILLLRDILKKFLLKAFGQGDSNQEKKVTTIIANVKSTVQNYITGVLIVIGILSVLYSILLSVIGVDHAIFFGVFAGMMNIIPFIGPLFGSILPILYALITMDSLFYPLIILLGFYVIQLFEGNLITPVIVGSQVSMNALVTLLLLVVGAQIWGLSGMILFIPIGAIVKVICDEIDQLNHYGYVMGRTTDDKSEERSILAKKVRELSKKAKSVEENS</sequence>
<evidence type="ECO:0000256" key="3">
    <source>
        <dbReference type="ARBA" id="ARBA00022448"/>
    </source>
</evidence>
<comment type="subcellular location">
    <subcellularLocation>
        <location evidence="1">Cell membrane</location>
        <topology evidence="1">Multi-pass membrane protein</topology>
    </subcellularLocation>
</comment>
<evidence type="ECO:0000313" key="9">
    <source>
        <dbReference type="EMBL" id="MCG2589655.1"/>
    </source>
</evidence>
<evidence type="ECO:0000256" key="5">
    <source>
        <dbReference type="ARBA" id="ARBA00022692"/>
    </source>
</evidence>
<evidence type="ECO:0000256" key="1">
    <source>
        <dbReference type="ARBA" id="ARBA00004651"/>
    </source>
</evidence>
<protein>
    <submittedName>
        <fullName evidence="9">AI-2E family transporter</fullName>
    </submittedName>
</protein>
<feature type="transmembrane region" description="Helical" evidence="8">
    <location>
        <begin position="257"/>
        <end position="280"/>
    </location>
</feature>
<feature type="transmembrane region" description="Helical" evidence="8">
    <location>
        <begin position="7"/>
        <end position="25"/>
    </location>
</feature>
<name>A0ABS9KFQ5_9BACT</name>
<comment type="similarity">
    <text evidence="2">Belongs to the autoinducer-2 exporter (AI-2E) (TC 2.A.86) family.</text>
</comment>
<feature type="transmembrane region" description="Helical" evidence="8">
    <location>
        <begin position="31"/>
        <end position="48"/>
    </location>
</feature>
<evidence type="ECO:0000256" key="6">
    <source>
        <dbReference type="ARBA" id="ARBA00022989"/>
    </source>
</evidence>
<evidence type="ECO:0000256" key="2">
    <source>
        <dbReference type="ARBA" id="ARBA00009773"/>
    </source>
</evidence>
<dbReference type="EMBL" id="JAKLWS010000019">
    <property type="protein sequence ID" value="MCG2589655.1"/>
    <property type="molecule type" value="Genomic_DNA"/>
</dbReference>
<comment type="caution">
    <text evidence="9">The sequence shown here is derived from an EMBL/GenBank/DDBJ whole genome shotgun (WGS) entry which is preliminary data.</text>
</comment>
<evidence type="ECO:0000256" key="7">
    <source>
        <dbReference type="ARBA" id="ARBA00023136"/>
    </source>
</evidence>